<evidence type="ECO:0000313" key="7">
    <source>
        <dbReference type="Proteomes" id="UP000663829"/>
    </source>
</evidence>
<dbReference type="EMBL" id="CAJOBC010003331">
    <property type="protein sequence ID" value="CAF3778332.1"/>
    <property type="molecule type" value="Genomic_DNA"/>
</dbReference>
<dbReference type="Proteomes" id="UP000682733">
    <property type="component" value="Unassembled WGS sequence"/>
</dbReference>
<dbReference type="EMBL" id="CAJNOQ010003332">
    <property type="protein sequence ID" value="CAF1007118.1"/>
    <property type="molecule type" value="Genomic_DNA"/>
</dbReference>
<dbReference type="EMBL" id="CAJOBA010000560">
    <property type="protein sequence ID" value="CAF3541323.1"/>
    <property type="molecule type" value="Genomic_DNA"/>
</dbReference>
<comment type="caution">
    <text evidence="4">The sequence shown here is derived from an EMBL/GenBank/DDBJ whole genome shotgun (WGS) entry which is preliminary data.</text>
</comment>
<evidence type="ECO:0000313" key="3">
    <source>
        <dbReference type="EMBL" id="CAF0761542.1"/>
    </source>
</evidence>
<protein>
    <submittedName>
        <fullName evidence="4">Uncharacterized protein</fullName>
    </submittedName>
</protein>
<evidence type="ECO:0000313" key="5">
    <source>
        <dbReference type="EMBL" id="CAF3541323.1"/>
    </source>
</evidence>
<dbReference type="EMBL" id="CAJNOK010000560">
    <property type="protein sequence ID" value="CAF0761542.1"/>
    <property type="molecule type" value="Genomic_DNA"/>
</dbReference>
<keyword evidence="1" id="KW-0175">Coiled coil</keyword>
<dbReference type="OrthoDB" id="10040652at2759"/>
<evidence type="ECO:0000256" key="2">
    <source>
        <dbReference type="SAM" id="MobiDB-lite"/>
    </source>
</evidence>
<name>A0A814H7Y3_9BILA</name>
<feature type="coiled-coil region" evidence="1">
    <location>
        <begin position="75"/>
        <end position="109"/>
    </location>
</feature>
<feature type="compositionally biased region" description="Polar residues" evidence="2">
    <location>
        <begin position="310"/>
        <end position="326"/>
    </location>
</feature>
<feature type="region of interest" description="Disordered" evidence="2">
    <location>
        <begin position="188"/>
        <end position="253"/>
    </location>
</feature>
<feature type="compositionally biased region" description="Acidic residues" evidence="2">
    <location>
        <begin position="230"/>
        <end position="240"/>
    </location>
</feature>
<keyword evidence="7" id="KW-1185">Reference proteome</keyword>
<dbReference type="Proteomes" id="UP000681722">
    <property type="component" value="Unassembled WGS sequence"/>
</dbReference>
<feature type="compositionally biased region" description="Low complexity" evidence="2">
    <location>
        <begin position="285"/>
        <end position="297"/>
    </location>
</feature>
<evidence type="ECO:0000256" key="1">
    <source>
        <dbReference type="SAM" id="Coils"/>
    </source>
</evidence>
<gene>
    <name evidence="4" type="ORF">GPM918_LOCUS14068</name>
    <name evidence="3" type="ORF">OVA965_LOCUS2578</name>
    <name evidence="6" type="ORF">SRO942_LOCUS14067</name>
    <name evidence="5" type="ORF">TMI583_LOCUS2578</name>
</gene>
<proteinExistence type="predicted"/>
<reference evidence="4" key="1">
    <citation type="submission" date="2021-02" db="EMBL/GenBank/DDBJ databases">
        <authorList>
            <person name="Nowell W R."/>
        </authorList>
    </citation>
    <scope>NUCLEOTIDE SEQUENCE</scope>
</reference>
<accession>A0A814H7Y3</accession>
<sequence>MLRNISSMATNNLSSSVDNEQELLNDPPKLHSYVLKKFDDFNETMTDDEIFCQKDIEATAEKAQSHINCLIKKFSSDLSVIKEELDKRLKTLQEENKSACEENMRLCEEKFHIFEELFSQKKYEELYKKCKEFEVNFEYRLTTIQNVPKLHLKDIKASDYFSFGLTQQVQSQSLPESTSVPDTKALYRVDSNDDDKSDDNVQQPLLTNKQRMREQKAVESVIVDEITNGMEDEKDSDDHETDSKNNNGTSLPYLSLDEKSAISKANDVQTEQYQGTTTTWAFYDQNNNRRNISSRGRQQQHNRGRVKMNSPANNCSTTTILSPNPNISRQRIDMSRLTLRIPYEHPRDHSTLITCNKNYIVLFTRRNQRTNDWSLKSLDVQNNYIHNLKWNDGIILALGRIDEDFFYIFTELRFFIYNVHKEYIVDQRILTKSNVDEHDEITAESNYTARIGCFANNYMYYIFKNKSQHYLLVRCLASTLMVDGKFDLTQRYPEVIYFLYICVEKTLIAFLSLNNEKKYSVLFADHEMKKRNEIELIDAIEPLTISTACIKIFTKDETLWLINDPKACLIHCINNQVYLFIISSACYSICTFGSDLVIATNKDILALNLNEHYEKLKNIQR</sequence>
<organism evidence="4 7">
    <name type="scientific">Didymodactylos carnosus</name>
    <dbReference type="NCBI Taxonomy" id="1234261"/>
    <lineage>
        <taxon>Eukaryota</taxon>
        <taxon>Metazoa</taxon>
        <taxon>Spiralia</taxon>
        <taxon>Gnathifera</taxon>
        <taxon>Rotifera</taxon>
        <taxon>Eurotatoria</taxon>
        <taxon>Bdelloidea</taxon>
        <taxon>Philodinida</taxon>
        <taxon>Philodinidae</taxon>
        <taxon>Didymodactylos</taxon>
    </lineage>
</organism>
<evidence type="ECO:0000313" key="6">
    <source>
        <dbReference type="EMBL" id="CAF3778332.1"/>
    </source>
</evidence>
<dbReference type="Proteomes" id="UP000677228">
    <property type="component" value="Unassembled WGS sequence"/>
</dbReference>
<feature type="region of interest" description="Disordered" evidence="2">
    <location>
        <begin position="284"/>
        <end position="326"/>
    </location>
</feature>
<evidence type="ECO:0000313" key="4">
    <source>
        <dbReference type="EMBL" id="CAF1007118.1"/>
    </source>
</evidence>
<dbReference type="Proteomes" id="UP000663829">
    <property type="component" value="Unassembled WGS sequence"/>
</dbReference>
<dbReference type="AlphaFoldDB" id="A0A814H7Y3"/>